<dbReference type="PANTHER" id="PTHR19282">
    <property type="entry name" value="TETRASPANIN"/>
    <property type="match status" value="1"/>
</dbReference>
<evidence type="ECO:0000313" key="7">
    <source>
        <dbReference type="EMBL" id="KAL1140480.1"/>
    </source>
</evidence>
<dbReference type="PRINTS" id="PR00259">
    <property type="entry name" value="TMFOUR"/>
</dbReference>
<feature type="transmembrane region" description="Helical" evidence="6">
    <location>
        <begin position="200"/>
        <end position="219"/>
    </location>
</feature>
<feature type="transmembrane region" description="Helical" evidence="6">
    <location>
        <begin position="54"/>
        <end position="75"/>
    </location>
</feature>
<dbReference type="PIRSF" id="PIRSF002419">
    <property type="entry name" value="Tetraspanin"/>
    <property type="match status" value="1"/>
</dbReference>
<dbReference type="CDD" id="cd03127">
    <property type="entry name" value="tetraspanin_LEL"/>
    <property type="match status" value="1"/>
</dbReference>
<dbReference type="EMBL" id="JBFDAA010000001">
    <property type="protein sequence ID" value="KAL1140480.1"/>
    <property type="molecule type" value="Genomic_DNA"/>
</dbReference>
<sequence length="252" mass="28381">MDSIGMSCIKYLLFLFNLLFAISGIVVLAIGIMIQQMYHSYSVFIDDKFFSAPGIFIVVGVFIFVIAFFGCCGAINESNYMLITFAVLLCLIFISEIAGGIASYIMKDDIYRMLETRMNSSLKSYKMDVYNTKTWDALQFDLSCCGVKSYNDWSSVISNGSLPHSCCIYLALHEPCIPDRASKEGCLLSLQTIFEHNTSWIVYFGIAIAVVQVIYFYAVEHLISKNTMIMPLLKYICSTNLKIEINFSLSGF</sequence>
<gene>
    <name evidence="7" type="ORF">AAG570_000412</name>
</gene>
<comment type="subcellular location">
    <subcellularLocation>
        <location evidence="1 6">Membrane</location>
        <topology evidence="1 6">Multi-pass membrane protein</topology>
    </subcellularLocation>
</comment>
<protein>
    <recommendedName>
        <fullName evidence="6">Tetraspanin</fullName>
    </recommendedName>
</protein>
<organism evidence="7 8">
    <name type="scientific">Ranatra chinensis</name>
    <dbReference type="NCBI Taxonomy" id="642074"/>
    <lineage>
        <taxon>Eukaryota</taxon>
        <taxon>Metazoa</taxon>
        <taxon>Ecdysozoa</taxon>
        <taxon>Arthropoda</taxon>
        <taxon>Hexapoda</taxon>
        <taxon>Insecta</taxon>
        <taxon>Pterygota</taxon>
        <taxon>Neoptera</taxon>
        <taxon>Paraneoptera</taxon>
        <taxon>Hemiptera</taxon>
        <taxon>Heteroptera</taxon>
        <taxon>Panheteroptera</taxon>
        <taxon>Nepomorpha</taxon>
        <taxon>Nepidae</taxon>
        <taxon>Ranatrinae</taxon>
        <taxon>Ranatra</taxon>
    </lineage>
</organism>
<comment type="caution">
    <text evidence="7">The sequence shown here is derived from an EMBL/GenBank/DDBJ whole genome shotgun (WGS) entry which is preliminary data.</text>
</comment>
<accession>A0ABD0YWZ5</accession>
<evidence type="ECO:0000256" key="5">
    <source>
        <dbReference type="ARBA" id="ARBA00023136"/>
    </source>
</evidence>
<name>A0ABD0YWZ5_9HEMI</name>
<comment type="similarity">
    <text evidence="2 6">Belongs to the tetraspanin (TM4SF) family.</text>
</comment>
<dbReference type="Pfam" id="PF00335">
    <property type="entry name" value="Tetraspanin"/>
    <property type="match status" value="1"/>
</dbReference>
<dbReference type="InterPro" id="IPR008952">
    <property type="entry name" value="Tetraspanin_EC2_sf"/>
</dbReference>
<evidence type="ECO:0000256" key="4">
    <source>
        <dbReference type="ARBA" id="ARBA00022989"/>
    </source>
</evidence>
<dbReference type="AlphaFoldDB" id="A0ABD0YWZ5"/>
<evidence type="ECO:0000256" key="3">
    <source>
        <dbReference type="ARBA" id="ARBA00022692"/>
    </source>
</evidence>
<reference evidence="7 8" key="1">
    <citation type="submission" date="2024-07" db="EMBL/GenBank/DDBJ databases">
        <title>Chromosome-level genome assembly of the water stick insect Ranatra chinensis (Heteroptera: Nepidae).</title>
        <authorList>
            <person name="Liu X."/>
        </authorList>
    </citation>
    <scope>NUCLEOTIDE SEQUENCE [LARGE SCALE GENOMIC DNA]</scope>
    <source>
        <strain evidence="7">Cailab_2021Rc</strain>
        <tissue evidence="7">Muscle</tissue>
    </source>
</reference>
<dbReference type="Gene3D" id="1.10.1450.10">
    <property type="entry name" value="Tetraspanin"/>
    <property type="match status" value="1"/>
</dbReference>
<dbReference type="InterPro" id="IPR000301">
    <property type="entry name" value="Tetraspanin_animals"/>
</dbReference>
<dbReference type="SUPFAM" id="SSF48652">
    <property type="entry name" value="Tetraspanin"/>
    <property type="match status" value="1"/>
</dbReference>
<evidence type="ECO:0000313" key="8">
    <source>
        <dbReference type="Proteomes" id="UP001558652"/>
    </source>
</evidence>
<evidence type="ECO:0000256" key="6">
    <source>
        <dbReference type="RuleBase" id="RU361218"/>
    </source>
</evidence>
<evidence type="ECO:0000256" key="2">
    <source>
        <dbReference type="ARBA" id="ARBA00006840"/>
    </source>
</evidence>
<dbReference type="GO" id="GO:0016020">
    <property type="term" value="C:membrane"/>
    <property type="evidence" value="ECO:0007669"/>
    <property type="project" value="UniProtKB-SubCell"/>
</dbReference>
<evidence type="ECO:0000256" key="1">
    <source>
        <dbReference type="ARBA" id="ARBA00004141"/>
    </source>
</evidence>
<keyword evidence="5 6" id="KW-0472">Membrane</keyword>
<proteinExistence type="inferred from homology"/>
<keyword evidence="8" id="KW-1185">Reference proteome</keyword>
<dbReference type="PANTHER" id="PTHR19282:SF456">
    <property type="entry name" value="CD63 MOLECULE"/>
    <property type="match status" value="1"/>
</dbReference>
<keyword evidence="4 6" id="KW-1133">Transmembrane helix</keyword>
<dbReference type="Proteomes" id="UP001558652">
    <property type="component" value="Unassembled WGS sequence"/>
</dbReference>
<keyword evidence="3 6" id="KW-0812">Transmembrane</keyword>
<dbReference type="InterPro" id="IPR018499">
    <property type="entry name" value="Tetraspanin/Peripherin"/>
</dbReference>
<feature type="transmembrane region" description="Helical" evidence="6">
    <location>
        <begin position="12"/>
        <end position="34"/>
    </location>
</feature>
<feature type="transmembrane region" description="Helical" evidence="6">
    <location>
        <begin position="82"/>
        <end position="106"/>
    </location>
</feature>